<dbReference type="EMBL" id="LRPC01000028">
    <property type="protein sequence ID" value="KYG73840.1"/>
    <property type="molecule type" value="Genomic_DNA"/>
</dbReference>
<sequence length="330" mass="37698">MSKIKYYYDTETCKYERVKVKKRDVVINALGFFSLSLILAIGIIVVLSNYFDSPKELALKKENDELKLYYDIMQNQLTSMDDMLKVLQEKDDQVYRTVFEAEPIPETVREAGSGGVLKYRDLLESDLSNKDLVVGTLDKLDRVKKKMYIQTKSYDEIMQLARNKDEYYAAMPAIQPVSNEDLRRFSSGFGMRTDPVLKVKRMHYGVDFSAEQGTPIYATADGKISVARTTYTGLGKHVKIDHGFGFETVYGHMNRYIVKAGQNVKRGQIIGYVGNTGKSTAPHVHYEVHINNKAVNPVNYFYMDLDAEQYEEILRLSTIENQSLGSYANQ</sequence>
<reference evidence="3 4" key="1">
    <citation type="submission" date="2016-01" db="EMBL/GenBank/DDBJ databases">
        <title>Genome sequencing of Roseivirga spongicola UST030701-084.</title>
        <authorList>
            <person name="Selvaratnam C."/>
            <person name="Thevarajoo S."/>
            <person name="Goh K.M."/>
            <person name="Ee R."/>
            <person name="Chan K.-G."/>
            <person name="Chong C.S."/>
        </authorList>
    </citation>
    <scope>NUCLEOTIDE SEQUENCE [LARGE SCALE GENOMIC DNA]</scope>
    <source>
        <strain evidence="3 4">UST030701-084</strain>
    </source>
</reference>
<name>A0A150X558_9BACT</name>
<accession>A0A150X558</accession>
<dbReference type="Gene3D" id="2.70.70.10">
    <property type="entry name" value="Glucose Permease (Domain IIA)"/>
    <property type="match status" value="1"/>
</dbReference>
<dbReference type="Proteomes" id="UP000075606">
    <property type="component" value="Unassembled WGS sequence"/>
</dbReference>
<dbReference type="FunFam" id="2.70.70.10:FF:000006">
    <property type="entry name" value="M23 family peptidase"/>
    <property type="match status" value="1"/>
</dbReference>
<dbReference type="PANTHER" id="PTHR21666">
    <property type="entry name" value="PEPTIDASE-RELATED"/>
    <property type="match status" value="1"/>
</dbReference>
<evidence type="ECO:0000256" key="1">
    <source>
        <dbReference type="SAM" id="Phobius"/>
    </source>
</evidence>
<keyword evidence="1" id="KW-1133">Transmembrane helix</keyword>
<dbReference type="RefSeq" id="WP_068222788.1">
    <property type="nucleotide sequence ID" value="NZ_LRPC01000028.1"/>
</dbReference>
<dbReference type="AlphaFoldDB" id="A0A150X558"/>
<protein>
    <submittedName>
        <fullName evidence="3">Peptidase M23</fullName>
    </submittedName>
</protein>
<dbReference type="Pfam" id="PF01551">
    <property type="entry name" value="Peptidase_M23"/>
    <property type="match status" value="1"/>
</dbReference>
<evidence type="ECO:0000313" key="4">
    <source>
        <dbReference type="Proteomes" id="UP000075606"/>
    </source>
</evidence>
<proteinExistence type="predicted"/>
<dbReference type="PANTHER" id="PTHR21666:SF270">
    <property type="entry name" value="MUREIN HYDROLASE ACTIVATOR ENVC"/>
    <property type="match status" value="1"/>
</dbReference>
<dbReference type="SUPFAM" id="SSF51261">
    <property type="entry name" value="Duplicated hybrid motif"/>
    <property type="match status" value="1"/>
</dbReference>
<feature type="domain" description="M23ase beta-sheet core" evidence="2">
    <location>
        <begin position="201"/>
        <end position="297"/>
    </location>
</feature>
<comment type="caution">
    <text evidence="3">The sequence shown here is derived from an EMBL/GenBank/DDBJ whole genome shotgun (WGS) entry which is preliminary data.</text>
</comment>
<dbReference type="CDD" id="cd12797">
    <property type="entry name" value="M23_peptidase"/>
    <property type="match status" value="1"/>
</dbReference>
<evidence type="ECO:0000313" key="3">
    <source>
        <dbReference type="EMBL" id="KYG73840.1"/>
    </source>
</evidence>
<organism evidence="3 4">
    <name type="scientific">Roseivirga spongicola</name>
    <dbReference type="NCBI Taxonomy" id="333140"/>
    <lineage>
        <taxon>Bacteria</taxon>
        <taxon>Pseudomonadati</taxon>
        <taxon>Bacteroidota</taxon>
        <taxon>Cytophagia</taxon>
        <taxon>Cytophagales</taxon>
        <taxon>Roseivirgaceae</taxon>
        <taxon>Roseivirga</taxon>
    </lineage>
</organism>
<keyword evidence="1" id="KW-0812">Transmembrane</keyword>
<dbReference type="InterPro" id="IPR011055">
    <property type="entry name" value="Dup_hybrid_motif"/>
</dbReference>
<dbReference type="InterPro" id="IPR050570">
    <property type="entry name" value="Cell_wall_metabolism_enzyme"/>
</dbReference>
<dbReference type="OrthoDB" id="9810477at2"/>
<keyword evidence="1" id="KW-0472">Membrane</keyword>
<evidence type="ECO:0000259" key="2">
    <source>
        <dbReference type="Pfam" id="PF01551"/>
    </source>
</evidence>
<dbReference type="STRING" id="333140.AWW68_14305"/>
<dbReference type="InterPro" id="IPR016047">
    <property type="entry name" value="M23ase_b-sheet_dom"/>
</dbReference>
<feature type="transmembrane region" description="Helical" evidence="1">
    <location>
        <begin position="25"/>
        <end position="51"/>
    </location>
</feature>
<dbReference type="GO" id="GO:0004222">
    <property type="term" value="F:metalloendopeptidase activity"/>
    <property type="evidence" value="ECO:0007669"/>
    <property type="project" value="TreeGrafter"/>
</dbReference>
<keyword evidence="4" id="KW-1185">Reference proteome</keyword>
<gene>
    <name evidence="3" type="ORF">AWW68_14305</name>
</gene>